<dbReference type="PROSITE" id="PS50076">
    <property type="entry name" value="DNAJ_2"/>
    <property type="match status" value="1"/>
</dbReference>
<gene>
    <name evidence="3" type="ORF">EVOR1521_LOCUS14992</name>
</gene>
<dbReference type="InterPro" id="IPR036869">
    <property type="entry name" value="J_dom_sf"/>
</dbReference>
<comment type="caution">
    <text evidence="3">The sequence shown here is derived from an EMBL/GenBank/DDBJ whole genome shotgun (WGS) entry which is preliminary data.</text>
</comment>
<protein>
    <recommendedName>
        <fullName evidence="2">J domain-containing protein</fullName>
    </recommendedName>
</protein>
<dbReference type="EMBL" id="CAUJNA010001857">
    <property type="protein sequence ID" value="CAJ1389359.1"/>
    <property type="molecule type" value="Genomic_DNA"/>
</dbReference>
<evidence type="ECO:0000313" key="4">
    <source>
        <dbReference type="Proteomes" id="UP001178507"/>
    </source>
</evidence>
<keyword evidence="4" id="KW-1185">Reference proteome</keyword>
<dbReference type="CDD" id="cd06257">
    <property type="entry name" value="DnaJ"/>
    <property type="match status" value="1"/>
</dbReference>
<dbReference type="PRINTS" id="PR00625">
    <property type="entry name" value="JDOMAIN"/>
</dbReference>
<dbReference type="Pfam" id="PF04818">
    <property type="entry name" value="CID"/>
    <property type="match status" value="1"/>
</dbReference>
<dbReference type="AlphaFoldDB" id="A0AA36IMU5"/>
<evidence type="ECO:0000256" key="1">
    <source>
        <dbReference type="SAM" id="MobiDB-lite"/>
    </source>
</evidence>
<dbReference type="InterPro" id="IPR008942">
    <property type="entry name" value="ENTH_VHS"/>
</dbReference>
<dbReference type="InterPro" id="IPR001623">
    <property type="entry name" value="DnaJ_domain"/>
</dbReference>
<dbReference type="SMART" id="SM00271">
    <property type="entry name" value="DnaJ"/>
    <property type="match status" value="1"/>
</dbReference>
<feature type="compositionally biased region" description="Basic and acidic residues" evidence="1">
    <location>
        <begin position="312"/>
        <end position="331"/>
    </location>
</feature>
<reference evidence="3" key="1">
    <citation type="submission" date="2023-08" db="EMBL/GenBank/DDBJ databases">
        <authorList>
            <person name="Chen Y."/>
            <person name="Shah S."/>
            <person name="Dougan E. K."/>
            <person name="Thang M."/>
            <person name="Chan C."/>
        </authorList>
    </citation>
    <scope>NUCLEOTIDE SEQUENCE</scope>
</reference>
<dbReference type="InterPro" id="IPR006569">
    <property type="entry name" value="CID_dom"/>
</dbReference>
<dbReference type="SUPFAM" id="SSF48464">
    <property type="entry name" value="ENTH/VHS domain"/>
    <property type="match status" value="1"/>
</dbReference>
<dbReference type="SUPFAM" id="SSF46565">
    <property type="entry name" value="Chaperone J-domain"/>
    <property type="match status" value="1"/>
</dbReference>
<feature type="domain" description="J" evidence="2">
    <location>
        <begin position="262"/>
        <end position="333"/>
    </location>
</feature>
<sequence>MSVWTCQFPGCGSSEAQLAELRARRPAGFAHDEDPSLRVCTVCRRLPLVQREAPLDATFLAGIKEELASIEESEQNIQSLSQVFRYYARNAKQLAQLIVDFMTKQCFPWELLHALHLLDDILLMDNTGCYKTELTDRIHGIAVHAFRKVQSEAERREVARILHAWQELRIFDFETLSAVKAMLRATGEAACRILDEASADDDLDEVAPPASAAPKQAGASSKPRLETPAKKAKVEAAPVAAPRPAAKIAAIIQRILAAPVERPFEMLGLKPDCQASEIRTAYRKIALVIHPDKNLGAEQCKEALIKLQQGREQAESDLQLRERGGRRKSDASADNIDLEVKPSNKCPYPGCDLPPCKQCPNRCCTRNITHCHMVARSKGGLHCYFHPPPRSWARNAPNAQGNAPV</sequence>
<dbReference type="Proteomes" id="UP001178507">
    <property type="component" value="Unassembled WGS sequence"/>
</dbReference>
<feature type="region of interest" description="Disordered" evidence="1">
    <location>
        <begin position="203"/>
        <end position="229"/>
    </location>
</feature>
<accession>A0AA36IMU5</accession>
<feature type="region of interest" description="Disordered" evidence="1">
    <location>
        <begin position="311"/>
        <end position="336"/>
    </location>
</feature>
<organism evidence="3 4">
    <name type="scientific">Effrenium voratum</name>
    <dbReference type="NCBI Taxonomy" id="2562239"/>
    <lineage>
        <taxon>Eukaryota</taxon>
        <taxon>Sar</taxon>
        <taxon>Alveolata</taxon>
        <taxon>Dinophyceae</taxon>
        <taxon>Suessiales</taxon>
        <taxon>Symbiodiniaceae</taxon>
        <taxon>Effrenium</taxon>
    </lineage>
</organism>
<dbReference type="Gene3D" id="1.10.287.110">
    <property type="entry name" value="DnaJ domain"/>
    <property type="match status" value="1"/>
</dbReference>
<evidence type="ECO:0000313" key="3">
    <source>
        <dbReference type="EMBL" id="CAJ1389359.1"/>
    </source>
</evidence>
<evidence type="ECO:0000259" key="2">
    <source>
        <dbReference type="PROSITE" id="PS50076"/>
    </source>
</evidence>
<name>A0AA36IMU5_9DINO</name>
<dbReference type="Gene3D" id="1.25.40.90">
    <property type="match status" value="1"/>
</dbReference>
<dbReference type="SMART" id="SM00582">
    <property type="entry name" value="RPR"/>
    <property type="match status" value="1"/>
</dbReference>
<dbReference type="Pfam" id="PF00226">
    <property type="entry name" value="DnaJ"/>
    <property type="match status" value="1"/>
</dbReference>
<proteinExistence type="predicted"/>